<dbReference type="HOGENOM" id="CLU_2249803_0_0_1"/>
<evidence type="ECO:0000313" key="1">
    <source>
        <dbReference type="EMBL" id="KIW68131.1"/>
    </source>
</evidence>
<accession>A0A0D2CSH6</accession>
<dbReference type="Proteomes" id="UP000054266">
    <property type="component" value="Unassembled WGS sequence"/>
</dbReference>
<dbReference type="AlphaFoldDB" id="A0A0D2CSH6"/>
<reference evidence="1 2" key="1">
    <citation type="submission" date="2015-01" db="EMBL/GenBank/DDBJ databases">
        <title>The Genome Sequence of Capronia semiimmersa CBS27337.</title>
        <authorList>
            <consortium name="The Broad Institute Genomics Platform"/>
            <person name="Cuomo C."/>
            <person name="de Hoog S."/>
            <person name="Gorbushina A."/>
            <person name="Stielow B."/>
            <person name="Teixiera M."/>
            <person name="Abouelleil A."/>
            <person name="Chapman S.B."/>
            <person name="Priest M."/>
            <person name="Young S.K."/>
            <person name="Wortman J."/>
            <person name="Nusbaum C."/>
            <person name="Birren B."/>
        </authorList>
    </citation>
    <scope>NUCLEOTIDE SEQUENCE [LARGE SCALE GENOMIC DNA]</scope>
    <source>
        <strain evidence="1 2">CBS 27337</strain>
    </source>
</reference>
<keyword evidence="2" id="KW-1185">Reference proteome</keyword>
<sequence>MSASIRWRPQTVSPKLGTAQVGALLFTHRYGSRRSSFPDLDVWCGGSSQCLSLILSSLLTITGTATKFDHRFLACLFAQPKGSSTRLVTQNDQCISQINEPRPQ</sequence>
<dbReference type="EMBL" id="KN846958">
    <property type="protein sequence ID" value="KIW68131.1"/>
    <property type="molecule type" value="Genomic_DNA"/>
</dbReference>
<gene>
    <name evidence="1" type="ORF">PV04_04098</name>
</gene>
<name>A0A0D2CSH6_9EURO</name>
<protein>
    <submittedName>
        <fullName evidence="1">Uncharacterized protein</fullName>
    </submittedName>
</protein>
<organism evidence="1 2">
    <name type="scientific">Phialophora macrospora</name>
    <dbReference type="NCBI Taxonomy" id="1851006"/>
    <lineage>
        <taxon>Eukaryota</taxon>
        <taxon>Fungi</taxon>
        <taxon>Dikarya</taxon>
        <taxon>Ascomycota</taxon>
        <taxon>Pezizomycotina</taxon>
        <taxon>Eurotiomycetes</taxon>
        <taxon>Chaetothyriomycetidae</taxon>
        <taxon>Chaetothyriales</taxon>
        <taxon>Herpotrichiellaceae</taxon>
        <taxon>Phialophora</taxon>
    </lineage>
</organism>
<evidence type="ECO:0000313" key="2">
    <source>
        <dbReference type="Proteomes" id="UP000054266"/>
    </source>
</evidence>
<proteinExistence type="predicted"/>